<dbReference type="Proteomes" id="UP001481413">
    <property type="component" value="Unassembled WGS sequence"/>
</dbReference>
<dbReference type="EMBL" id="BAABWH010000005">
    <property type="protein sequence ID" value="GAA6146000.1"/>
    <property type="molecule type" value="Genomic_DNA"/>
</dbReference>
<keyword evidence="2" id="KW-1185">Reference proteome</keyword>
<protein>
    <recommendedName>
        <fullName evidence="3">Lipoprotein</fullName>
    </recommendedName>
</protein>
<comment type="caution">
    <text evidence="1">The sequence shown here is derived from an EMBL/GenBank/DDBJ whole genome shotgun (WGS) entry which is preliminary data.</text>
</comment>
<name>A0ABQ0A0S1_9GAMM</name>
<accession>A0ABQ0A0S1</accession>
<evidence type="ECO:0000313" key="2">
    <source>
        <dbReference type="Proteomes" id="UP001481413"/>
    </source>
</evidence>
<organism evidence="1 2">
    <name type="scientific">Thalassolituus maritimus</name>
    <dbReference type="NCBI Taxonomy" id="484498"/>
    <lineage>
        <taxon>Bacteria</taxon>
        <taxon>Pseudomonadati</taxon>
        <taxon>Pseudomonadota</taxon>
        <taxon>Gammaproteobacteria</taxon>
        <taxon>Oceanospirillales</taxon>
        <taxon>Oceanospirillaceae</taxon>
        <taxon>Thalassolituus</taxon>
    </lineage>
</organism>
<sequence length="172" mass="19173">MSSGPVMSNLYSRLLSLTFICLTTVLAGCVTVSPERRNEVAENIGWVSGSCLAIHNETLQIGDEFVLHQVADQPHSKKLTVISRAQSAEQCVPLQADRRFVNQLTDATFYYVNAEQLPDLAVASVKGYSTRGITFRACYSNQAVRFFGFKGDEKVWEGYYYIAAQVQNTCNR</sequence>
<evidence type="ECO:0008006" key="3">
    <source>
        <dbReference type="Google" id="ProtNLM"/>
    </source>
</evidence>
<gene>
    <name evidence="1" type="ORF">NBRC116585_21180</name>
</gene>
<evidence type="ECO:0000313" key="1">
    <source>
        <dbReference type="EMBL" id="GAA6146000.1"/>
    </source>
</evidence>
<proteinExistence type="predicted"/>
<reference evidence="1 2" key="1">
    <citation type="submission" date="2024-04" db="EMBL/GenBank/DDBJ databases">
        <title>Draft genome sequence of Thalassolituus maritimus NBRC 116585.</title>
        <authorList>
            <person name="Miyakawa T."/>
            <person name="Kusuya Y."/>
            <person name="Miura T."/>
        </authorList>
    </citation>
    <scope>NUCLEOTIDE SEQUENCE [LARGE SCALE GENOMIC DNA]</scope>
    <source>
        <strain evidence="1 2">5NW40-0001</strain>
    </source>
</reference>